<dbReference type="Proteomes" id="UP000238823">
    <property type="component" value="Unassembled WGS sequence"/>
</dbReference>
<dbReference type="EMBL" id="PVNL01000121">
    <property type="protein sequence ID" value="PRP99313.1"/>
    <property type="molecule type" value="Genomic_DNA"/>
</dbReference>
<comment type="caution">
    <text evidence="1">The sequence shown here is derived from an EMBL/GenBank/DDBJ whole genome shotgun (WGS) entry which is preliminary data.</text>
</comment>
<evidence type="ECO:0000313" key="2">
    <source>
        <dbReference type="Proteomes" id="UP000238823"/>
    </source>
</evidence>
<organism evidence="1 2">
    <name type="scientific">Enhygromyxa salina</name>
    <dbReference type="NCBI Taxonomy" id="215803"/>
    <lineage>
        <taxon>Bacteria</taxon>
        <taxon>Pseudomonadati</taxon>
        <taxon>Myxococcota</taxon>
        <taxon>Polyangia</taxon>
        <taxon>Nannocystales</taxon>
        <taxon>Nannocystaceae</taxon>
        <taxon>Enhygromyxa</taxon>
    </lineage>
</organism>
<gene>
    <name evidence="1" type="ORF">ENSA7_63550</name>
</gene>
<dbReference type="AlphaFoldDB" id="A0A2S9Y2H6"/>
<name>A0A2S9Y2H6_9BACT</name>
<reference evidence="1 2" key="1">
    <citation type="submission" date="2018-03" db="EMBL/GenBank/DDBJ databases">
        <title>Draft Genome Sequences of the Obligatory Marine Myxobacteria Enhygromyxa salina SWB007.</title>
        <authorList>
            <person name="Poehlein A."/>
            <person name="Moghaddam J.A."/>
            <person name="Harms H."/>
            <person name="Alanjari M."/>
            <person name="Koenig G.M."/>
            <person name="Daniel R."/>
            <person name="Schaeberle T.F."/>
        </authorList>
    </citation>
    <scope>NUCLEOTIDE SEQUENCE [LARGE SCALE GENOMIC DNA]</scope>
    <source>
        <strain evidence="1 2">SWB007</strain>
    </source>
</reference>
<proteinExistence type="predicted"/>
<sequence>MFIVAITRWGAGFDQQLPELASMLGMFPYDLRARVAGPLPVIVARIPERERASQLLTRLRDWGHGVVGCDADTVPSAAAMHQPRDFSFDGETLRTQDHASAPASIHASEVYALIHAMVLADHQTTKERTSKSFSAARAVLTGGMVMTRTSTSTTHSNTSESEERIYLFRRTGTRLGDPMLFCQHQLRYTGLGEAMGHSSHESFAALTTRLRSSFPGAYYDDQLRSSRRKTTFTAATSASSKATKVSSVISSNASGVDLAAYLLVMAHSRGQL</sequence>
<protein>
    <submittedName>
        <fullName evidence="1">Uncharacterized protein</fullName>
    </submittedName>
</protein>
<accession>A0A2S9Y2H6</accession>
<dbReference type="RefSeq" id="WP_106093205.1">
    <property type="nucleotide sequence ID" value="NZ_PVNL01000121.1"/>
</dbReference>
<evidence type="ECO:0000313" key="1">
    <source>
        <dbReference type="EMBL" id="PRP99313.1"/>
    </source>
</evidence>
<dbReference type="OrthoDB" id="5511480at2"/>